<proteinExistence type="predicted"/>
<organism evidence="1 2">
    <name type="scientific">Mycolicibacterium vanbaalenii</name>
    <name type="common">Mycobacterium vanbaalenii</name>
    <dbReference type="NCBI Taxonomy" id="110539"/>
    <lineage>
        <taxon>Bacteria</taxon>
        <taxon>Bacillati</taxon>
        <taxon>Actinomycetota</taxon>
        <taxon>Actinomycetes</taxon>
        <taxon>Mycobacteriales</taxon>
        <taxon>Mycobacteriaceae</taxon>
        <taxon>Mycolicibacterium</taxon>
    </lineage>
</organism>
<evidence type="ECO:0000313" key="2">
    <source>
        <dbReference type="Proteomes" id="UP000430146"/>
    </source>
</evidence>
<dbReference type="Proteomes" id="UP000430146">
    <property type="component" value="Unassembled WGS sequence"/>
</dbReference>
<dbReference type="AlphaFoldDB" id="A0A5S9QRB8"/>
<sequence>MLSRPPPEKRPLAQLRAAGITLAVLRDVGCAGARGVQTADRAAVLAQHLPVDGHLQPAHRETGVHRPAQCQIKGRPRAVILCRHVFRLFVEVGVLAVGGVAVVTVQGRGEVSFRNSQCGLHLGDRLPTVDELDQRHLGHLHVGLVDDQIGRLLRLFEHESRRARMIGILGDESLAVGVDDDAGEQDLRRIGRGGDEQLVHVGGHPAGRDTQPDAQTIVVRIAQNVGRHHPVVLGLAFLAERGRVLSHHLGVHREAPRCDDDGRGFHLAGLAEVLPPHPDHRAVVVGDEAGRSGFIADLHPEIGGAFEQQVDHHRRATQLAGDRNRVPARRRLGLLAERPDLLVAGVGQSLGPRRDHDFARVVAALELKAQRLEPIEVLDAALAVGTDLVEFRVPRLRHQVLVHLLGRVLVSGGLLHCGATAEVEVAAGHRRRPAGRSGLLQDQDAGPCRCGADGRATTGDAESEDHHIRLVGPGRDLVNAHGFRDVLHGQFCSCLMWSKRA</sequence>
<accession>A0A5S9QRB8</accession>
<gene>
    <name evidence="1" type="ORF">AELLOGFF_04254</name>
</gene>
<name>A0A5S9QRB8_MYCVN</name>
<keyword evidence="2" id="KW-1185">Reference proteome</keyword>
<dbReference type="EMBL" id="CACSIP010000018">
    <property type="protein sequence ID" value="CAA0120708.1"/>
    <property type="molecule type" value="Genomic_DNA"/>
</dbReference>
<protein>
    <submittedName>
        <fullName evidence="1">Uncharacterized protein</fullName>
    </submittedName>
</protein>
<reference evidence="1 2" key="1">
    <citation type="submission" date="2019-11" db="EMBL/GenBank/DDBJ databases">
        <authorList>
            <person name="Holert J."/>
        </authorList>
    </citation>
    <scope>NUCLEOTIDE SEQUENCE [LARGE SCALE GENOMIC DNA]</scope>
    <source>
        <strain evidence="1">BC8_1</strain>
    </source>
</reference>
<evidence type="ECO:0000313" key="1">
    <source>
        <dbReference type="EMBL" id="CAA0120708.1"/>
    </source>
</evidence>